<evidence type="ECO:0000313" key="1">
    <source>
        <dbReference type="EMBL" id="KAJ9109120.1"/>
    </source>
</evidence>
<dbReference type="EMBL" id="JASBWT010000001">
    <property type="protein sequence ID" value="KAJ9109120.1"/>
    <property type="molecule type" value="Genomic_DNA"/>
</dbReference>
<accession>A0ACC2WBM1</accession>
<evidence type="ECO:0000313" key="2">
    <source>
        <dbReference type="Proteomes" id="UP001227268"/>
    </source>
</evidence>
<protein>
    <submittedName>
        <fullName evidence="1">Uncharacterized protein</fullName>
    </submittedName>
</protein>
<gene>
    <name evidence="1" type="ORF">QFC21_000448</name>
</gene>
<sequence>MSSQLPRLANNRLHPYSQLSQSPSSPSIIPAADASLIMDTLQVPGSLASKVRADKRDRGLMAPVLRPQIDGSTIDDIPSPLLLPPRRAMTTGTIQPLRQLHVNQQQHESNAVQTGIDLSGLNDKLGFHAPTRETRTPRGSDDECEFMLTIGRGRRNSKKLSSSHTKRNARSLCIEERATGRASRLVTPRNAVSALPAMDSGVISPSERRGRTRDVKPCSRSTESTARLPAPIVIKVQTASETDRLADDADLGAVATATVEDMLSINQKPSRPSSRLKHRTNNRLVHRTSNNRLSGTKSPRLTSCSPVQPRSPARPIQSQSRALCSPYSIDDLIGELVTESRPTLASSKLAKDIKHKNDKKLKTQTTLIPPKPVRALSQKSCPTIVKHVANIFAPSSPASSQAELATDVVGPETPEISMFKSPRRTASISLKRIQDQDLEQIMGSSIVRIPSPISPARAADTDLRAEVTSEQLSEPDLVEEGVLPVLEAPDVPVHRHAPLHWLRHAMPLRKNTSSEARAMFSAGQLASPRPLRAVSYHILSSGATQDASSSSLSKGFLKRSRTASSATEGGDQKRHYTRWDGVETPITREDHPVHWAMLQRKHQQTLREQGSKQSLKQAIIGGPRPHSPISSSQNPQPNTSRVYYSHDHPDTLNKAGAARSLRVVSLTSLAGQAFKTPALPVSHRHQSTPMPMAGRSSATTSPADFLRSSLSHESLLTASQASIARSFDSKLAYNACKGEAGYVDFDKVLGLDNHATHESVVALQD</sequence>
<reference evidence="1" key="1">
    <citation type="submission" date="2023-04" db="EMBL/GenBank/DDBJ databases">
        <title>Draft Genome sequencing of Naganishia species isolated from polar environments using Oxford Nanopore Technology.</title>
        <authorList>
            <person name="Leo P."/>
            <person name="Venkateswaran K."/>
        </authorList>
    </citation>
    <scope>NUCLEOTIDE SEQUENCE</scope>
    <source>
        <strain evidence="1">MNA-CCFEE 5423</strain>
    </source>
</reference>
<name>A0ACC2WBM1_9TREE</name>
<proteinExistence type="predicted"/>
<dbReference type="Proteomes" id="UP001227268">
    <property type="component" value="Unassembled WGS sequence"/>
</dbReference>
<comment type="caution">
    <text evidence="1">The sequence shown here is derived from an EMBL/GenBank/DDBJ whole genome shotgun (WGS) entry which is preliminary data.</text>
</comment>
<organism evidence="1 2">
    <name type="scientific">Naganishia friedmannii</name>
    <dbReference type="NCBI Taxonomy" id="89922"/>
    <lineage>
        <taxon>Eukaryota</taxon>
        <taxon>Fungi</taxon>
        <taxon>Dikarya</taxon>
        <taxon>Basidiomycota</taxon>
        <taxon>Agaricomycotina</taxon>
        <taxon>Tremellomycetes</taxon>
        <taxon>Filobasidiales</taxon>
        <taxon>Filobasidiaceae</taxon>
        <taxon>Naganishia</taxon>
    </lineage>
</organism>
<keyword evidence="2" id="KW-1185">Reference proteome</keyword>